<dbReference type="Pfam" id="PF01081">
    <property type="entry name" value="Aldolase"/>
    <property type="match status" value="1"/>
</dbReference>
<evidence type="ECO:0000256" key="5">
    <source>
        <dbReference type="ARBA" id="ARBA00023277"/>
    </source>
</evidence>
<sequence>MPSRCPLDDHIGVVEVLIQEGFRTFAAPVTGAALSDLTAIFGARAAIGVTRVVDAAQVVTAVEKGAAFVLADVATDDVAQAALEAGVPCYGAAMTPGEVRAALALPLAGVLVYPADVVGHAYAARLAELGLLDRAVPMGGLGAYATGEWFKAGAPAACLDTTLLGDAYQGGSLSALRDRTGSFISTEQKLRDRSAD</sequence>
<comment type="subunit">
    <text evidence="3">Homotrimer.</text>
</comment>
<evidence type="ECO:0000256" key="3">
    <source>
        <dbReference type="ARBA" id="ARBA00011233"/>
    </source>
</evidence>
<reference evidence="6 7" key="1">
    <citation type="submission" date="2020-08" db="EMBL/GenBank/DDBJ databases">
        <title>Genome sequence of Tessaracoccus defluvii JCM 17540T.</title>
        <authorList>
            <person name="Hyun D.-W."/>
            <person name="Bae J.-W."/>
        </authorList>
    </citation>
    <scope>NUCLEOTIDE SEQUENCE [LARGE SCALE GENOMIC DNA]</scope>
    <source>
        <strain evidence="6 7">JCM 17540</strain>
    </source>
</reference>
<dbReference type="InterPro" id="IPR000887">
    <property type="entry name" value="Aldlse_KDPG_KHG"/>
</dbReference>
<comment type="similarity">
    <text evidence="2">Belongs to the KHG/KDPG aldolase family.</text>
</comment>
<dbReference type="InterPro" id="IPR013785">
    <property type="entry name" value="Aldolase_TIM"/>
</dbReference>
<keyword evidence="5" id="KW-0119">Carbohydrate metabolism</keyword>
<gene>
    <name evidence="6" type="ORF">H9L22_16905</name>
</gene>
<evidence type="ECO:0000256" key="2">
    <source>
        <dbReference type="ARBA" id="ARBA00006906"/>
    </source>
</evidence>
<dbReference type="KEGG" id="tdf:H9L22_16905"/>
<dbReference type="Proteomes" id="UP000516117">
    <property type="component" value="Chromosome"/>
</dbReference>
<evidence type="ECO:0000313" key="6">
    <source>
        <dbReference type="EMBL" id="QNP55783.1"/>
    </source>
</evidence>
<proteinExistence type="inferred from homology"/>
<dbReference type="EMBL" id="CP060789">
    <property type="protein sequence ID" value="QNP55783.1"/>
    <property type="molecule type" value="Genomic_DNA"/>
</dbReference>
<dbReference type="GO" id="GO:0016829">
    <property type="term" value="F:lyase activity"/>
    <property type="evidence" value="ECO:0007669"/>
    <property type="project" value="UniProtKB-KW"/>
</dbReference>
<evidence type="ECO:0000313" key="7">
    <source>
        <dbReference type="Proteomes" id="UP000516117"/>
    </source>
</evidence>
<evidence type="ECO:0000256" key="1">
    <source>
        <dbReference type="ARBA" id="ARBA00004761"/>
    </source>
</evidence>
<comment type="pathway">
    <text evidence="1">Carbohydrate acid metabolism.</text>
</comment>
<evidence type="ECO:0000256" key="4">
    <source>
        <dbReference type="ARBA" id="ARBA00023239"/>
    </source>
</evidence>
<dbReference type="SUPFAM" id="SSF51569">
    <property type="entry name" value="Aldolase"/>
    <property type="match status" value="1"/>
</dbReference>
<dbReference type="RefSeq" id="WP_187720912.1">
    <property type="nucleotide sequence ID" value="NZ_CP060789.1"/>
</dbReference>
<protein>
    <recommendedName>
        <fullName evidence="8">Aldolase</fullName>
    </recommendedName>
</protein>
<evidence type="ECO:0008006" key="8">
    <source>
        <dbReference type="Google" id="ProtNLM"/>
    </source>
</evidence>
<keyword evidence="4" id="KW-0456">Lyase</keyword>
<dbReference type="PANTHER" id="PTHR30246:SF1">
    <property type="entry name" value="2-DEHYDRO-3-DEOXY-6-PHOSPHOGALACTONATE ALDOLASE-RELATED"/>
    <property type="match status" value="1"/>
</dbReference>
<accession>A0A7H0H5G7</accession>
<organism evidence="6 7">
    <name type="scientific">Tessaracoccus defluvii</name>
    <dbReference type="NCBI Taxonomy" id="1285901"/>
    <lineage>
        <taxon>Bacteria</taxon>
        <taxon>Bacillati</taxon>
        <taxon>Actinomycetota</taxon>
        <taxon>Actinomycetes</taxon>
        <taxon>Propionibacteriales</taxon>
        <taxon>Propionibacteriaceae</taxon>
        <taxon>Tessaracoccus</taxon>
    </lineage>
</organism>
<dbReference type="AlphaFoldDB" id="A0A7H0H5G7"/>
<dbReference type="PANTHER" id="PTHR30246">
    <property type="entry name" value="2-KETO-3-DEOXY-6-PHOSPHOGLUCONATE ALDOLASE"/>
    <property type="match status" value="1"/>
</dbReference>
<dbReference type="Gene3D" id="3.20.20.70">
    <property type="entry name" value="Aldolase class I"/>
    <property type="match status" value="1"/>
</dbReference>
<keyword evidence="7" id="KW-1185">Reference proteome</keyword>
<name>A0A7H0H5G7_9ACTN</name>